<dbReference type="Pfam" id="PF06568">
    <property type="entry name" value="YjiS-like"/>
    <property type="match status" value="1"/>
</dbReference>
<proteinExistence type="predicted"/>
<name>A0A7W9VX38_9HYPH</name>
<reference evidence="2 3" key="1">
    <citation type="submission" date="2020-08" db="EMBL/GenBank/DDBJ databases">
        <title>Genomic Encyclopedia of Type Strains, Phase IV (KMG-IV): sequencing the most valuable type-strain genomes for metagenomic binning, comparative biology and taxonomic classification.</title>
        <authorList>
            <person name="Goeker M."/>
        </authorList>
    </citation>
    <scope>NUCLEOTIDE SEQUENCE [LARGE SCALE GENOMIC DNA]</scope>
    <source>
        <strain evidence="2 3">DSM 11099</strain>
    </source>
</reference>
<organism evidence="2 3">
    <name type="scientific">Aquamicrobium lusatiense</name>
    <dbReference type="NCBI Taxonomy" id="89772"/>
    <lineage>
        <taxon>Bacteria</taxon>
        <taxon>Pseudomonadati</taxon>
        <taxon>Pseudomonadota</taxon>
        <taxon>Alphaproteobacteria</taxon>
        <taxon>Hyphomicrobiales</taxon>
        <taxon>Phyllobacteriaceae</taxon>
        <taxon>Aquamicrobium</taxon>
    </lineage>
</organism>
<dbReference type="Proteomes" id="UP000533306">
    <property type="component" value="Unassembled WGS sequence"/>
</dbReference>
<accession>A0A7W9VX38</accession>
<sequence length="53" mass="6628">MSWLAHMVGMIFRIWPDRWKQRRDLREMDEDRLHDLGISRSEAKREGEKPFWQ</sequence>
<keyword evidence="3" id="KW-1185">Reference proteome</keyword>
<dbReference type="InterPro" id="IPR009506">
    <property type="entry name" value="YjiS-like"/>
</dbReference>
<dbReference type="AlphaFoldDB" id="A0A7W9VX38"/>
<evidence type="ECO:0000313" key="3">
    <source>
        <dbReference type="Proteomes" id="UP000533306"/>
    </source>
</evidence>
<protein>
    <submittedName>
        <fullName evidence="2">Uncharacterized protein YjiS (DUF1127 family)</fullName>
    </submittedName>
</protein>
<evidence type="ECO:0000259" key="1">
    <source>
        <dbReference type="Pfam" id="PF06568"/>
    </source>
</evidence>
<comment type="caution">
    <text evidence="2">The sequence shown here is derived from an EMBL/GenBank/DDBJ whole genome shotgun (WGS) entry which is preliminary data.</text>
</comment>
<feature type="domain" description="YjiS-like" evidence="1">
    <location>
        <begin position="15"/>
        <end position="43"/>
    </location>
</feature>
<gene>
    <name evidence="2" type="ORF">HNR59_003705</name>
</gene>
<evidence type="ECO:0000313" key="2">
    <source>
        <dbReference type="EMBL" id="MBB6014311.1"/>
    </source>
</evidence>
<dbReference type="EMBL" id="JACHEU010000005">
    <property type="protein sequence ID" value="MBB6014311.1"/>
    <property type="molecule type" value="Genomic_DNA"/>
</dbReference>